<protein>
    <recommendedName>
        <fullName evidence="4">Kelch repeat-containing protein</fullName>
    </recommendedName>
</protein>
<dbReference type="Proteomes" id="UP001139031">
    <property type="component" value="Unassembled WGS sequence"/>
</dbReference>
<sequence>MGVSGFSTGMAGSDDRAQYLRPVRRAQAVALAGVLLASCGPEVAESIGGATASTTTNASTDGWMGSSGSTSVVDTSAPTTGADGPYVYKEEVVELEAPPPRGAFSLEALPGGRALVIGGLALDGPDAGKDPDVVAGTLLWRRENGFVAGPELLQPRFEHDSAALSDGSVLVFSGRSTREPEPKILDVERIDIDGLGSEVIGALTEERRDIIAIAEPGDTVVVLGDSFMVAERFDPSTGMSTPLPVELEFPFVSAFLAPVFSAAWRGNGELVVLGGINGSSDAAWHVQGPQVIDMDGNSSRPIGADAGAGTDFRRQALTLPDGSVLLLGNPGQSGLPGPWLMRLDAATDTLTALQELADPKMAFNHTPVGVVLADGRVWIVGEPGSDPGIATHFYDPTSDALTPGPSLPTPTFPVAAVLLDTGPVLLLGGKENPYVDPSLAAFLLE</sequence>
<gene>
    <name evidence="2" type="ORF">K7C98_42425</name>
</gene>
<evidence type="ECO:0008006" key="4">
    <source>
        <dbReference type="Google" id="ProtNLM"/>
    </source>
</evidence>
<dbReference type="Gene3D" id="2.120.10.80">
    <property type="entry name" value="Kelch-type beta propeller"/>
    <property type="match status" value="1"/>
</dbReference>
<reference evidence="2" key="1">
    <citation type="submission" date="2021-08" db="EMBL/GenBank/DDBJ databases">
        <authorList>
            <person name="Stevens D.C."/>
        </authorList>
    </citation>
    <scope>NUCLEOTIDE SEQUENCE</scope>
    <source>
        <strain evidence="2">DSM 53165</strain>
    </source>
</reference>
<proteinExistence type="predicted"/>
<dbReference type="Gene3D" id="2.130.10.80">
    <property type="entry name" value="Galactose oxidase/kelch, beta-propeller"/>
    <property type="match status" value="1"/>
</dbReference>
<dbReference type="InterPro" id="IPR015915">
    <property type="entry name" value="Kelch-typ_b-propeller"/>
</dbReference>
<evidence type="ECO:0000313" key="2">
    <source>
        <dbReference type="EMBL" id="MBZ5715928.1"/>
    </source>
</evidence>
<organism evidence="2 3">
    <name type="scientific">Nannocystis pusilla</name>
    <dbReference type="NCBI Taxonomy" id="889268"/>
    <lineage>
        <taxon>Bacteria</taxon>
        <taxon>Pseudomonadati</taxon>
        <taxon>Myxococcota</taxon>
        <taxon>Polyangia</taxon>
        <taxon>Nannocystales</taxon>
        <taxon>Nannocystaceae</taxon>
        <taxon>Nannocystis</taxon>
    </lineage>
</organism>
<keyword evidence="3" id="KW-1185">Reference proteome</keyword>
<feature type="compositionally biased region" description="Low complexity" evidence="1">
    <location>
        <begin position="52"/>
        <end position="76"/>
    </location>
</feature>
<dbReference type="SUPFAM" id="SSF50965">
    <property type="entry name" value="Galactose oxidase, central domain"/>
    <property type="match status" value="1"/>
</dbReference>
<dbReference type="InterPro" id="IPR011043">
    <property type="entry name" value="Gal_Oxase/kelch_b-propeller"/>
</dbReference>
<name>A0ABS7U5X0_9BACT</name>
<dbReference type="RefSeq" id="WP_224197667.1">
    <property type="nucleotide sequence ID" value="NZ_JAIRAU010000059.1"/>
</dbReference>
<comment type="caution">
    <text evidence="2">The sequence shown here is derived from an EMBL/GenBank/DDBJ whole genome shotgun (WGS) entry which is preliminary data.</text>
</comment>
<feature type="region of interest" description="Disordered" evidence="1">
    <location>
        <begin position="52"/>
        <end position="78"/>
    </location>
</feature>
<dbReference type="InterPro" id="IPR037293">
    <property type="entry name" value="Gal_Oxidase_central_sf"/>
</dbReference>
<dbReference type="EMBL" id="JAIRAU010000059">
    <property type="protein sequence ID" value="MBZ5715928.1"/>
    <property type="molecule type" value="Genomic_DNA"/>
</dbReference>
<evidence type="ECO:0000256" key="1">
    <source>
        <dbReference type="SAM" id="MobiDB-lite"/>
    </source>
</evidence>
<accession>A0ABS7U5X0</accession>
<evidence type="ECO:0000313" key="3">
    <source>
        <dbReference type="Proteomes" id="UP001139031"/>
    </source>
</evidence>